<dbReference type="AlphaFoldDB" id="A0A432MEQ3"/>
<protein>
    <recommendedName>
        <fullName evidence="3">IS1 family transposase</fullName>
    </recommendedName>
</protein>
<reference evidence="1 2" key="2">
    <citation type="submission" date="2019-01" db="EMBL/GenBank/DDBJ databases">
        <title>Tautonia sociabilis, a novel thermotolerant planctomycete of Isosphaeraceae family, isolated from a 4000 m deep subterranean habitat.</title>
        <authorList>
            <person name="Kovaleva O.L."/>
            <person name="Elcheninov A.G."/>
            <person name="Van Heerden E."/>
            <person name="Toshchakov S.V."/>
            <person name="Novikov A."/>
            <person name="Bonch-Osmolovskaya E.A."/>
            <person name="Kublanov I.V."/>
        </authorList>
    </citation>
    <scope>NUCLEOTIDE SEQUENCE [LARGE SCALE GENOMIC DNA]</scope>
    <source>
        <strain evidence="1 2">GM2012</strain>
    </source>
</reference>
<organism evidence="1 2">
    <name type="scientific">Tautonia sociabilis</name>
    <dbReference type="NCBI Taxonomy" id="2080755"/>
    <lineage>
        <taxon>Bacteria</taxon>
        <taxon>Pseudomonadati</taxon>
        <taxon>Planctomycetota</taxon>
        <taxon>Planctomycetia</taxon>
        <taxon>Isosphaerales</taxon>
        <taxon>Isosphaeraceae</taxon>
        <taxon>Tautonia</taxon>
    </lineage>
</organism>
<gene>
    <name evidence="1" type="ORF">TsocGM_21170</name>
</gene>
<evidence type="ECO:0000313" key="1">
    <source>
        <dbReference type="EMBL" id="RUL84034.1"/>
    </source>
</evidence>
<comment type="caution">
    <text evidence="1">The sequence shown here is derived from an EMBL/GenBank/DDBJ whole genome shotgun (WGS) entry which is preliminary data.</text>
</comment>
<evidence type="ECO:0000313" key="2">
    <source>
        <dbReference type="Proteomes" id="UP000280296"/>
    </source>
</evidence>
<reference evidence="1 2" key="1">
    <citation type="submission" date="2018-12" db="EMBL/GenBank/DDBJ databases">
        <authorList>
            <person name="Toschakov S.V."/>
        </authorList>
    </citation>
    <scope>NUCLEOTIDE SEQUENCE [LARGE SCALE GENOMIC DNA]</scope>
    <source>
        <strain evidence="1 2">GM2012</strain>
    </source>
</reference>
<keyword evidence="2" id="KW-1185">Reference proteome</keyword>
<accession>A0A432MEQ3</accession>
<dbReference type="OrthoDB" id="68774at2"/>
<dbReference type="Proteomes" id="UP000280296">
    <property type="component" value="Unassembled WGS sequence"/>
</dbReference>
<evidence type="ECO:0008006" key="3">
    <source>
        <dbReference type="Google" id="ProtNLM"/>
    </source>
</evidence>
<dbReference type="EMBL" id="RYZH01000053">
    <property type="protein sequence ID" value="RUL84034.1"/>
    <property type="molecule type" value="Genomic_DNA"/>
</dbReference>
<dbReference type="RefSeq" id="WP_126727453.1">
    <property type="nucleotide sequence ID" value="NZ_RYZH01000053.1"/>
</dbReference>
<name>A0A432MEQ3_9BACT</name>
<proteinExistence type="predicted"/>
<sequence>MGRKPSNPDHHDTRSGGSLAAFACPNPDCSLFNRFDAGNLSVVEFTGKHKHIRRLYCSACKHRFTERQGTLLRYSKLPEATVVRIVKCLGHGCSVEATADICEVDPRTVERLLEQAGRRAEDFHRLQLDRLRDPPEAVQLDELHGRVSPTPEKKGGAAGLLAVVAAWVGSGSMRRWRSSAGS</sequence>